<reference evidence="2" key="1">
    <citation type="journal article" date="2010" name="Int. J. Syst. Evol. Microbiol.">
        <title>Porticoccus litoralis gen. nov., sp. nov., a gammaproteobacterium isolated from the Yellow Sea.</title>
        <authorList>
            <person name="Oh H.M."/>
            <person name="Kim H."/>
            <person name="Kim K.M."/>
            <person name="Min G.S."/>
            <person name="Cho J.C."/>
        </authorList>
    </citation>
    <scope>NUCLEOTIDE SEQUENCE</scope>
    <source>
        <strain evidence="2">DSM 25064</strain>
    </source>
</reference>
<dbReference type="Pfam" id="PF14542">
    <property type="entry name" value="Acetyltransf_CG"/>
    <property type="match status" value="1"/>
</dbReference>
<keyword evidence="2" id="KW-0808">Transferase</keyword>
<evidence type="ECO:0000259" key="1">
    <source>
        <dbReference type="PROSITE" id="PS51729"/>
    </source>
</evidence>
<sequence length="81" mass="9399">MDAEIVHDDQQGCFLIELERGRAVLEYQLLPDNTVNFSRTYVPGEYRNHGLAEKLVRAGLSWANQQGLRVRATCWYVQKFL</sequence>
<feature type="domain" description="N-acetyltransferase" evidence="1">
    <location>
        <begin position="6"/>
        <end position="81"/>
    </location>
</feature>
<keyword evidence="2" id="KW-0012">Acyltransferase</keyword>
<dbReference type="GO" id="GO:0016746">
    <property type="term" value="F:acyltransferase activity"/>
    <property type="evidence" value="ECO:0007669"/>
    <property type="project" value="UniProtKB-KW"/>
</dbReference>
<dbReference type="EMBL" id="JAUUUU010000007">
    <property type="protein sequence ID" value="MDP1521421.1"/>
    <property type="molecule type" value="Genomic_DNA"/>
</dbReference>
<dbReference type="InterPro" id="IPR016181">
    <property type="entry name" value="Acyl_CoA_acyltransferase"/>
</dbReference>
<protein>
    <submittedName>
        <fullName evidence="2">GNAT family N-acetyltransferase</fullName>
        <ecNumber evidence="2">2.3.1.-</ecNumber>
    </submittedName>
</protein>
<dbReference type="Proteomes" id="UP001178354">
    <property type="component" value="Unassembled WGS sequence"/>
</dbReference>
<organism evidence="2 3">
    <name type="scientific">Porticoccus litoralis</name>
    <dbReference type="NCBI Taxonomy" id="434086"/>
    <lineage>
        <taxon>Bacteria</taxon>
        <taxon>Pseudomonadati</taxon>
        <taxon>Pseudomonadota</taxon>
        <taxon>Gammaproteobacteria</taxon>
        <taxon>Cellvibrionales</taxon>
        <taxon>Porticoccaceae</taxon>
        <taxon>Porticoccus</taxon>
    </lineage>
</organism>
<dbReference type="PANTHER" id="PTHR31435:SF9">
    <property type="entry name" value="PROTEIN NATD1"/>
    <property type="match status" value="1"/>
</dbReference>
<comment type="caution">
    <text evidence="2">The sequence shown here is derived from an EMBL/GenBank/DDBJ whole genome shotgun (WGS) entry which is preliminary data.</text>
</comment>
<evidence type="ECO:0000313" key="3">
    <source>
        <dbReference type="Proteomes" id="UP001178354"/>
    </source>
</evidence>
<dbReference type="InterPro" id="IPR045057">
    <property type="entry name" value="Gcn5-rel_NAT"/>
</dbReference>
<dbReference type="PROSITE" id="PS51729">
    <property type="entry name" value="GNAT_YJDJ"/>
    <property type="match status" value="1"/>
</dbReference>
<dbReference type="AlphaFoldDB" id="A0AAW8B4C9"/>
<dbReference type="CDD" id="cd04301">
    <property type="entry name" value="NAT_SF"/>
    <property type="match status" value="1"/>
</dbReference>
<gene>
    <name evidence="2" type="ORF">Q8A57_10615</name>
</gene>
<name>A0AAW8B4C9_9GAMM</name>
<dbReference type="RefSeq" id="WP_305171086.1">
    <property type="nucleotide sequence ID" value="NZ_JAUUUU010000007.1"/>
</dbReference>
<accession>A0AAW8B4C9</accession>
<dbReference type="InterPro" id="IPR031165">
    <property type="entry name" value="GNAT_YJDJ"/>
</dbReference>
<dbReference type="EC" id="2.3.1.-" evidence="2"/>
<dbReference type="PANTHER" id="PTHR31435">
    <property type="entry name" value="PROTEIN NATD1"/>
    <property type="match status" value="1"/>
</dbReference>
<dbReference type="SUPFAM" id="SSF55729">
    <property type="entry name" value="Acyl-CoA N-acyltransferases (Nat)"/>
    <property type="match status" value="1"/>
</dbReference>
<proteinExistence type="predicted"/>
<dbReference type="Gene3D" id="3.40.630.30">
    <property type="match status" value="1"/>
</dbReference>
<keyword evidence="3" id="KW-1185">Reference proteome</keyword>
<evidence type="ECO:0000313" key="2">
    <source>
        <dbReference type="EMBL" id="MDP1521421.1"/>
    </source>
</evidence>
<reference evidence="2" key="2">
    <citation type="submission" date="2023-08" db="EMBL/GenBank/DDBJ databases">
        <authorList>
            <person name="Luo J."/>
        </authorList>
    </citation>
    <scope>NUCLEOTIDE SEQUENCE</scope>
    <source>
        <strain evidence="2">DSM 25064</strain>
    </source>
</reference>